<evidence type="ECO:0000256" key="3">
    <source>
        <dbReference type="ARBA" id="ARBA00022553"/>
    </source>
</evidence>
<organism evidence="7 8">
    <name type="scientific">Candidatus Desulfobia pelagia</name>
    <dbReference type="NCBI Taxonomy" id="2841692"/>
    <lineage>
        <taxon>Bacteria</taxon>
        <taxon>Pseudomonadati</taxon>
        <taxon>Thermodesulfobacteriota</taxon>
        <taxon>Desulfobulbia</taxon>
        <taxon>Desulfobulbales</taxon>
        <taxon>Desulfobulbaceae</taxon>
        <taxon>Candidatus Desulfobia</taxon>
    </lineage>
</organism>
<evidence type="ECO:0000259" key="6">
    <source>
        <dbReference type="PROSITE" id="PS50110"/>
    </source>
</evidence>
<gene>
    <name evidence="7" type="ORF">H8E41_06055</name>
</gene>
<keyword evidence="3 5" id="KW-0597">Phosphoprotein</keyword>
<dbReference type="AlphaFoldDB" id="A0A8J6TFB0"/>
<comment type="catalytic activity">
    <reaction evidence="1">
        <text>ATP + protein L-histidine = ADP + protein N-phospho-L-histidine.</text>
        <dbReference type="EC" id="2.7.13.3"/>
    </reaction>
</comment>
<feature type="domain" description="Response regulatory" evidence="6">
    <location>
        <begin position="2"/>
        <end position="117"/>
    </location>
</feature>
<evidence type="ECO:0000256" key="5">
    <source>
        <dbReference type="PROSITE-ProRule" id="PRU00169"/>
    </source>
</evidence>
<dbReference type="PANTHER" id="PTHR44591:SF14">
    <property type="entry name" value="PROTEIN PILG"/>
    <property type="match status" value="1"/>
</dbReference>
<name>A0A8J6TFB0_9BACT</name>
<dbReference type="GO" id="GO:0000155">
    <property type="term" value="F:phosphorelay sensor kinase activity"/>
    <property type="evidence" value="ECO:0007669"/>
    <property type="project" value="InterPro"/>
</dbReference>
<dbReference type="Gene3D" id="1.10.287.130">
    <property type="match status" value="1"/>
</dbReference>
<dbReference type="Gene3D" id="3.40.50.2300">
    <property type="match status" value="1"/>
</dbReference>
<accession>A0A8J6TFB0</accession>
<dbReference type="Proteomes" id="UP000614424">
    <property type="component" value="Unassembled WGS sequence"/>
</dbReference>
<evidence type="ECO:0000256" key="1">
    <source>
        <dbReference type="ARBA" id="ARBA00000085"/>
    </source>
</evidence>
<dbReference type="SMART" id="SM00448">
    <property type="entry name" value="REC"/>
    <property type="match status" value="1"/>
</dbReference>
<dbReference type="EC" id="2.7.13.3" evidence="2"/>
<dbReference type="CDD" id="cd00082">
    <property type="entry name" value="HisKA"/>
    <property type="match status" value="1"/>
</dbReference>
<keyword evidence="4" id="KW-0902">Two-component regulatory system</keyword>
<dbReference type="SUPFAM" id="SSF47384">
    <property type="entry name" value="Homodimeric domain of signal transducing histidine kinase"/>
    <property type="match status" value="1"/>
</dbReference>
<evidence type="ECO:0000313" key="7">
    <source>
        <dbReference type="EMBL" id="MBC8317450.1"/>
    </source>
</evidence>
<dbReference type="PROSITE" id="PS50110">
    <property type="entry name" value="RESPONSE_REGULATORY"/>
    <property type="match status" value="1"/>
</dbReference>
<dbReference type="EMBL" id="JACNJZ010000090">
    <property type="protein sequence ID" value="MBC8317450.1"/>
    <property type="molecule type" value="Genomic_DNA"/>
</dbReference>
<comment type="caution">
    <text evidence="7">The sequence shown here is derived from an EMBL/GenBank/DDBJ whole genome shotgun (WGS) entry which is preliminary data.</text>
</comment>
<dbReference type="InterPro" id="IPR003661">
    <property type="entry name" value="HisK_dim/P_dom"/>
</dbReference>
<dbReference type="Pfam" id="PF00072">
    <property type="entry name" value="Response_reg"/>
    <property type="match status" value="1"/>
</dbReference>
<dbReference type="SUPFAM" id="SSF52172">
    <property type="entry name" value="CheY-like"/>
    <property type="match status" value="1"/>
</dbReference>
<evidence type="ECO:0000256" key="2">
    <source>
        <dbReference type="ARBA" id="ARBA00012438"/>
    </source>
</evidence>
<dbReference type="InterPro" id="IPR011006">
    <property type="entry name" value="CheY-like_superfamily"/>
</dbReference>
<dbReference type="PANTHER" id="PTHR44591">
    <property type="entry name" value="STRESS RESPONSE REGULATOR PROTEIN 1"/>
    <property type="match status" value="1"/>
</dbReference>
<sequence>MRILLVDDEQELVSTLAERLSIRGIEADWETNPEVALGKIEKNQYDIAILDMKMPGMSGPELKGKMEEIRPAMKFVFMTGHGSAGAFEKGDSQADDDCYLAKPVNLEVLMNTVKEILKNPNEDSACDNWELIGEKGFQFFGKISASVSHEIKNVLAIINENSGLLQDLIFMSERGTPIDPMRLQQVSELISKQVQRADTIVKNMNTFAHSTDDSVKTLNLQELTGTVLALSDRFADMKGVVLERQPADTEVIATTRPFLLENLIWLCLDFAMSMTGSEKRVIIDLKKKGKQASITLSGLQDMKATREILFPGDAEKALTTILQAEIILDTSDGRIEILLPENAA</sequence>
<reference evidence="7 8" key="1">
    <citation type="submission" date="2020-08" db="EMBL/GenBank/DDBJ databases">
        <title>Bridging the membrane lipid divide: bacteria of the FCB group superphylum have the potential to synthesize archaeal ether lipids.</title>
        <authorList>
            <person name="Villanueva L."/>
            <person name="Von Meijenfeldt F.A.B."/>
            <person name="Westbye A.B."/>
            <person name="Yadav S."/>
            <person name="Hopmans E.C."/>
            <person name="Dutilh B.E."/>
            <person name="Sinninghe Damste J.S."/>
        </authorList>
    </citation>
    <scope>NUCLEOTIDE SEQUENCE [LARGE SCALE GENOMIC DNA]</scope>
    <source>
        <strain evidence="7">NIOZ-UU47</strain>
    </source>
</reference>
<proteinExistence type="predicted"/>
<dbReference type="InterPro" id="IPR001789">
    <property type="entry name" value="Sig_transdc_resp-reg_receiver"/>
</dbReference>
<evidence type="ECO:0000313" key="8">
    <source>
        <dbReference type="Proteomes" id="UP000614424"/>
    </source>
</evidence>
<feature type="modified residue" description="4-aspartylphosphate" evidence="5">
    <location>
        <position position="51"/>
    </location>
</feature>
<evidence type="ECO:0000256" key="4">
    <source>
        <dbReference type="ARBA" id="ARBA00023012"/>
    </source>
</evidence>
<dbReference type="InterPro" id="IPR036097">
    <property type="entry name" value="HisK_dim/P_sf"/>
</dbReference>
<protein>
    <recommendedName>
        <fullName evidence="2">histidine kinase</fullName>
        <ecNumber evidence="2">2.7.13.3</ecNumber>
    </recommendedName>
</protein>
<dbReference type="InterPro" id="IPR050595">
    <property type="entry name" value="Bact_response_regulator"/>
</dbReference>